<evidence type="ECO:0000256" key="2">
    <source>
        <dbReference type="ARBA" id="ARBA00006656"/>
    </source>
</evidence>
<dbReference type="SMART" id="SM00204">
    <property type="entry name" value="TGFB"/>
    <property type="match status" value="1"/>
</dbReference>
<feature type="chain" id="PRO_5014394666" evidence="9">
    <location>
        <begin position="19"/>
        <end position="344"/>
    </location>
</feature>
<evidence type="ECO:0000256" key="7">
    <source>
        <dbReference type="ARBA" id="ARBA00023180"/>
    </source>
</evidence>
<dbReference type="CDD" id="cd13756">
    <property type="entry name" value="TGF_beta_BMPs_GDFs"/>
    <property type="match status" value="1"/>
</dbReference>
<evidence type="ECO:0000256" key="9">
    <source>
        <dbReference type="SAM" id="SignalP"/>
    </source>
</evidence>
<comment type="subcellular location">
    <subcellularLocation>
        <location evidence="1">Secreted</location>
    </subcellularLocation>
</comment>
<dbReference type="AlphaFoldDB" id="A0A2I5KCC8"/>
<dbReference type="InterPro" id="IPR029034">
    <property type="entry name" value="Cystine-knot_cytokine"/>
</dbReference>
<dbReference type="PROSITE" id="PS51362">
    <property type="entry name" value="TGF_BETA_2"/>
    <property type="match status" value="1"/>
</dbReference>
<evidence type="ECO:0000256" key="5">
    <source>
        <dbReference type="ARBA" id="ARBA00023030"/>
    </source>
</evidence>
<evidence type="ECO:0000259" key="10">
    <source>
        <dbReference type="PROSITE" id="PS51362"/>
    </source>
</evidence>
<dbReference type="Pfam" id="PF00019">
    <property type="entry name" value="TGF_beta"/>
    <property type="match status" value="1"/>
</dbReference>
<evidence type="ECO:0000256" key="4">
    <source>
        <dbReference type="ARBA" id="ARBA00022729"/>
    </source>
</evidence>
<organism evidence="11">
    <name type="scientific">Oopsacas minuta</name>
    <dbReference type="NCBI Taxonomy" id="111878"/>
    <lineage>
        <taxon>Eukaryota</taxon>
        <taxon>Metazoa</taxon>
        <taxon>Porifera</taxon>
        <taxon>Hexactinellida</taxon>
        <taxon>Hexasterophora</taxon>
        <taxon>Lyssacinosida</taxon>
        <taxon>Leucopsacidae</taxon>
        <taxon>Oopsacas</taxon>
    </lineage>
</organism>
<evidence type="ECO:0000256" key="6">
    <source>
        <dbReference type="ARBA" id="ARBA00023157"/>
    </source>
</evidence>
<dbReference type="GO" id="GO:0005125">
    <property type="term" value="F:cytokine activity"/>
    <property type="evidence" value="ECO:0007669"/>
    <property type="project" value="TreeGrafter"/>
</dbReference>
<feature type="signal peptide" evidence="9">
    <location>
        <begin position="1"/>
        <end position="18"/>
    </location>
</feature>
<dbReference type="SUPFAM" id="SSF57501">
    <property type="entry name" value="Cystine-knot cytokines"/>
    <property type="match status" value="1"/>
</dbReference>
<evidence type="ECO:0000313" key="11">
    <source>
        <dbReference type="EMBL" id="ATY70059.1"/>
    </source>
</evidence>
<keyword evidence="5 8" id="KW-0339">Growth factor</keyword>
<keyword evidence="3" id="KW-0964">Secreted</keyword>
<evidence type="ECO:0000256" key="1">
    <source>
        <dbReference type="ARBA" id="ARBA00004613"/>
    </source>
</evidence>
<evidence type="ECO:0000256" key="3">
    <source>
        <dbReference type="ARBA" id="ARBA00022525"/>
    </source>
</evidence>
<comment type="similarity">
    <text evidence="2 8">Belongs to the TGF-beta family.</text>
</comment>
<name>A0A2I5KCC8_9METZ</name>
<dbReference type="FunFam" id="2.10.90.10:FF:000001">
    <property type="entry name" value="Bone morphogenetic protein 4"/>
    <property type="match status" value="1"/>
</dbReference>
<dbReference type="EMBL" id="MF589722">
    <property type="protein sequence ID" value="ATY70059.1"/>
    <property type="molecule type" value="mRNA"/>
</dbReference>
<evidence type="ECO:0000256" key="8">
    <source>
        <dbReference type="RuleBase" id="RU000354"/>
    </source>
</evidence>
<dbReference type="GO" id="GO:0008083">
    <property type="term" value="F:growth factor activity"/>
    <property type="evidence" value="ECO:0007669"/>
    <property type="project" value="UniProtKB-KW"/>
</dbReference>
<dbReference type="Gene3D" id="2.10.90.10">
    <property type="entry name" value="Cystine-knot cytokines"/>
    <property type="match status" value="1"/>
</dbReference>
<dbReference type="PROSITE" id="PS00250">
    <property type="entry name" value="TGF_BETA_1"/>
    <property type="match status" value="1"/>
</dbReference>
<protein>
    <submittedName>
        <fullName evidence="11">BMPLa</fullName>
    </submittedName>
</protein>
<dbReference type="PANTHER" id="PTHR11848">
    <property type="entry name" value="TGF-BETA FAMILY"/>
    <property type="match status" value="1"/>
</dbReference>
<dbReference type="PRINTS" id="PR00669">
    <property type="entry name" value="INHIBINA"/>
</dbReference>
<dbReference type="GO" id="GO:0005615">
    <property type="term" value="C:extracellular space"/>
    <property type="evidence" value="ECO:0007669"/>
    <property type="project" value="TreeGrafter"/>
</dbReference>
<accession>A0A2I5KCC8</accession>
<keyword evidence="7" id="KW-0325">Glycoprotein</keyword>
<feature type="domain" description="TGF-beta family profile" evidence="10">
    <location>
        <begin position="224"/>
        <end position="344"/>
    </location>
</feature>
<sequence>MLILVFLCLLNLLHYTSSNTLMTSPVSLILASKLGVMDGTNMDKNHSNWPDDSQLPSFMVRLYNKVINRAQQDPTKAMNLLGYGNKKIFANSIQTLYPISTLRGDFGYRYLLQTYNFNISLLSDKFITGYVHVKILGDQITELYPLTVLAVFKGNIVNLFTDKKLLSNKNYLIPLKKLSKLIRDGLLTLFILADKEYTLDISAKLILYSQDKQTSSVYWQHHHRNRRSSNDIPDYPPDSDQCQKHNLYISFNEIGWSNWVLYPKGYYLNYCYGMCPIPLLSHFNATNHSILQNSLFHLNEPSVPSVCCTPTQLNPLTLIYSDPITRRYVMKVYLDMQVAACGCR</sequence>
<dbReference type="InterPro" id="IPR015615">
    <property type="entry name" value="TGF-beta-rel"/>
</dbReference>
<keyword evidence="4 9" id="KW-0732">Signal</keyword>
<dbReference type="InterPro" id="IPR001839">
    <property type="entry name" value="TGF-b_C"/>
</dbReference>
<reference evidence="11" key="1">
    <citation type="journal article" date="2017" name="Sci. Rep.">
        <title>Animal multicellularity and polarity without Wnt signaling.</title>
        <authorList>
            <person name="Schenkelaars Q."/>
            <person name="Pratlong M."/>
            <person name="Kodjabachian L."/>
            <person name="Fierro-Constain L."/>
            <person name="Vacelet J."/>
            <person name="Le Bivic A."/>
            <person name="Renard E."/>
            <person name="Borchiellini C."/>
        </authorList>
    </citation>
    <scope>NUCLEOTIDE SEQUENCE</scope>
</reference>
<proteinExistence type="evidence at transcript level"/>
<dbReference type="InterPro" id="IPR017948">
    <property type="entry name" value="TGFb_CS"/>
</dbReference>
<keyword evidence="6" id="KW-1015">Disulfide bond</keyword>